<evidence type="ECO:0000313" key="3">
    <source>
        <dbReference type="Proteomes" id="UP000253769"/>
    </source>
</evidence>
<protein>
    <submittedName>
        <fullName evidence="2">ComF family protein</fullName>
    </submittedName>
</protein>
<dbReference type="Proteomes" id="UP000253769">
    <property type="component" value="Unassembled WGS sequence"/>
</dbReference>
<evidence type="ECO:0000313" key="2">
    <source>
        <dbReference type="EMBL" id="RDE25089.1"/>
    </source>
</evidence>
<dbReference type="InterPro" id="IPR029057">
    <property type="entry name" value="PRTase-like"/>
</dbReference>
<dbReference type="CDD" id="cd06223">
    <property type="entry name" value="PRTases_typeI"/>
    <property type="match status" value="1"/>
</dbReference>
<proteinExistence type="inferred from homology"/>
<sequence length="261" mass="29852">MTKPRVYFRSFFDRLIISSSCLLCGQPSRRPLPLCQGCEQDLPRPMASCCRCAEPFCWRNPTLRISVTASGTLCGRCLKHPPAFDRTLCPLLYEFPVNWLIQNYKHHFDGCSFNILSELLLRHLQQHYGSRSPWPQLLIPVPLHPKRRFERGFDQAAELVQRLGNALDLPVNTLSCKRRLDTPQQQGLDAKQRRRNLRHAFEVDADSLQLHSKISHVGLIDDVMTTGSTAQALSRKLKAAGVEQIDIWCLARTPRERIKGI</sequence>
<organism evidence="2 3">
    <name type="scientific">Motiliproteus coralliicola</name>
    <dbReference type="NCBI Taxonomy" id="2283196"/>
    <lineage>
        <taxon>Bacteria</taxon>
        <taxon>Pseudomonadati</taxon>
        <taxon>Pseudomonadota</taxon>
        <taxon>Gammaproteobacteria</taxon>
        <taxon>Oceanospirillales</taxon>
        <taxon>Oceanospirillaceae</taxon>
        <taxon>Motiliproteus</taxon>
    </lineage>
</organism>
<dbReference type="SUPFAM" id="SSF53271">
    <property type="entry name" value="PRTase-like"/>
    <property type="match status" value="1"/>
</dbReference>
<dbReference type="AlphaFoldDB" id="A0A369WVL8"/>
<dbReference type="EMBL" id="QQOH01000001">
    <property type="protein sequence ID" value="RDE25089.1"/>
    <property type="molecule type" value="Genomic_DNA"/>
</dbReference>
<reference evidence="2 3" key="1">
    <citation type="submission" date="2018-07" db="EMBL/GenBank/DDBJ databases">
        <title>Motiliproteus coralliicola sp. nov., a bacterium isolated from Coral.</title>
        <authorList>
            <person name="Wang G."/>
        </authorList>
    </citation>
    <scope>NUCLEOTIDE SEQUENCE [LARGE SCALE GENOMIC DNA]</scope>
    <source>
        <strain evidence="2 3">C34</strain>
    </source>
</reference>
<accession>A0A369WVL8</accession>
<dbReference type="InterPro" id="IPR000836">
    <property type="entry name" value="PRTase_dom"/>
</dbReference>
<dbReference type="PANTHER" id="PTHR47505:SF1">
    <property type="entry name" value="DNA UTILIZATION PROTEIN YHGH"/>
    <property type="match status" value="1"/>
</dbReference>
<dbReference type="PANTHER" id="PTHR47505">
    <property type="entry name" value="DNA UTILIZATION PROTEIN YHGH"/>
    <property type="match status" value="1"/>
</dbReference>
<comment type="similarity">
    <text evidence="1">Belongs to the ComF/GntX family.</text>
</comment>
<dbReference type="Gene3D" id="3.40.50.2020">
    <property type="match status" value="1"/>
</dbReference>
<dbReference type="OrthoDB" id="9793412at2"/>
<keyword evidence="3" id="KW-1185">Reference proteome</keyword>
<evidence type="ECO:0000256" key="1">
    <source>
        <dbReference type="ARBA" id="ARBA00008007"/>
    </source>
</evidence>
<comment type="caution">
    <text evidence="2">The sequence shown here is derived from an EMBL/GenBank/DDBJ whole genome shotgun (WGS) entry which is preliminary data.</text>
</comment>
<dbReference type="InterPro" id="IPR051910">
    <property type="entry name" value="ComF/GntX_DNA_util-trans"/>
</dbReference>
<name>A0A369WVL8_9GAMM</name>
<gene>
    <name evidence="2" type="ORF">DV711_05895</name>
</gene>